<dbReference type="SUPFAM" id="SSF53187">
    <property type="entry name" value="Zn-dependent exopeptidases"/>
    <property type="match status" value="1"/>
</dbReference>
<evidence type="ECO:0000256" key="1">
    <source>
        <dbReference type="ARBA" id="ARBA00022801"/>
    </source>
</evidence>
<dbReference type="FunFam" id="3.30.70.360:FF:000001">
    <property type="entry name" value="N-acetyldiaminopimelate deacetylase"/>
    <property type="match status" value="1"/>
</dbReference>
<dbReference type="Pfam" id="PF01546">
    <property type="entry name" value="Peptidase_M20"/>
    <property type="match status" value="1"/>
</dbReference>
<protein>
    <submittedName>
        <fullName evidence="4">M20 family metallopeptidase</fullName>
    </submittedName>
</protein>
<feature type="binding site" evidence="2">
    <location>
        <position position="104"/>
    </location>
    <ligand>
        <name>Mn(2+)</name>
        <dbReference type="ChEBI" id="CHEBI:29035"/>
        <label>2</label>
    </ligand>
</feature>
<dbReference type="InterPro" id="IPR036264">
    <property type="entry name" value="Bact_exopeptidase_dim_dom"/>
</dbReference>
<dbReference type="AlphaFoldDB" id="A0AAE3LMW9"/>
<evidence type="ECO:0000259" key="3">
    <source>
        <dbReference type="Pfam" id="PF07687"/>
    </source>
</evidence>
<dbReference type="RefSeq" id="WP_263037832.1">
    <property type="nucleotide sequence ID" value="NZ_JAOTPL010000008.1"/>
</dbReference>
<dbReference type="CDD" id="cd03886">
    <property type="entry name" value="M20_Acy1"/>
    <property type="match status" value="1"/>
</dbReference>
<dbReference type="InterPro" id="IPR017439">
    <property type="entry name" value="Amidohydrolase"/>
</dbReference>
<evidence type="ECO:0000313" key="4">
    <source>
        <dbReference type="EMBL" id="MCU7694346.1"/>
    </source>
</evidence>
<dbReference type="Proteomes" id="UP001209317">
    <property type="component" value="Unassembled WGS sequence"/>
</dbReference>
<dbReference type="Pfam" id="PF07687">
    <property type="entry name" value="M20_dimer"/>
    <property type="match status" value="1"/>
</dbReference>
<dbReference type="InterPro" id="IPR011650">
    <property type="entry name" value="Peptidase_M20_dimer"/>
</dbReference>
<dbReference type="GO" id="GO:0046872">
    <property type="term" value="F:metal ion binding"/>
    <property type="evidence" value="ECO:0007669"/>
    <property type="project" value="UniProtKB-KW"/>
</dbReference>
<reference evidence="4" key="1">
    <citation type="submission" date="2022-10" db="EMBL/GenBank/DDBJ databases">
        <authorList>
            <person name="Kim H.S."/>
            <person name="Kim J.-S."/>
            <person name="Suh M.K."/>
            <person name="Eom M.K."/>
            <person name="Lee J.-S."/>
        </authorList>
    </citation>
    <scope>NUCLEOTIDE SEQUENCE</scope>
    <source>
        <strain evidence="4">LIP-5</strain>
    </source>
</reference>
<evidence type="ECO:0000313" key="5">
    <source>
        <dbReference type="Proteomes" id="UP001209317"/>
    </source>
</evidence>
<feature type="binding site" evidence="2">
    <location>
        <position position="106"/>
    </location>
    <ligand>
        <name>Mn(2+)</name>
        <dbReference type="ChEBI" id="CHEBI:29035"/>
        <label>2</label>
    </ligand>
</feature>
<feature type="domain" description="Peptidase M20 dimerisation" evidence="3">
    <location>
        <begin position="193"/>
        <end position="280"/>
    </location>
</feature>
<dbReference type="GO" id="GO:0050118">
    <property type="term" value="F:N-acetyldiaminopimelate deacetylase activity"/>
    <property type="evidence" value="ECO:0007669"/>
    <property type="project" value="UniProtKB-ARBA"/>
</dbReference>
<feature type="binding site" evidence="2">
    <location>
        <position position="167"/>
    </location>
    <ligand>
        <name>Mn(2+)</name>
        <dbReference type="ChEBI" id="CHEBI:29035"/>
        <label>2</label>
    </ligand>
</feature>
<dbReference type="Gene3D" id="3.30.70.360">
    <property type="match status" value="1"/>
</dbReference>
<feature type="binding site" evidence="2">
    <location>
        <position position="140"/>
    </location>
    <ligand>
        <name>Mn(2+)</name>
        <dbReference type="ChEBI" id="CHEBI:29035"/>
        <label>2</label>
    </ligand>
</feature>
<sequence>MLQQKIKQLAANYKDEFIAIRRHLHSYPELSYQEYETSEYVQQKLAALSIPFTVKAETGVVGLIEGRNPGNRVIALRADMDALPISEENDVAYKSKRAGVMHACGHDVHTTCLLGAAKILQETREAWEGTIKLIFQPGEEKNPGGASLMIRDGVLENPAPSAIIALHVNPLLDVGKFSFRKGRVMASADEIYMTIKGKGGHAAAPHTTQDIILIASQLIVSLQQLISRNCNPFYPSVLSICSFQGGHTTNVIPSEVKLKGTFRAMDEQWRYRAHELITAHTKGLVEALGAEVDLTIDVGYPCVENDDGLTEQATNLAKTFTGSENVEETEMRMGAEDFGYYTKKLPGCFFRLGIRNEKAGIVHNVHTPKFDIDEDAIEYGMAMMAWLAANIR</sequence>
<keyword evidence="5" id="KW-1185">Reference proteome</keyword>
<dbReference type="EMBL" id="JAOTPL010000008">
    <property type="protein sequence ID" value="MCU7694346.1"/>
    <property type="molecule type" value="Genomic_DNA"/>
</dbReference>
<comment type="cofactor">
    <cofactor evidence="2">
        <name>Mn(2+)</name>
        <dbReference type="ChEBI" id="CHEBI:29035"/>
    </cofactor>
    <text evidence="2">The Mn(2+) ion enhances activity.</text>
</comment>
<dbReference type="PANTHER" id="PTHR11014">
    <property type="entry name" value="PEPTIDASE M20 FAMILY MEMBER"/>
    <property type="match status" value="1"/>
</dbReference>
<gene>
    <name evidence="4" type="ORF">OD355_07440</name>
</gene>
<feature type="binding site" evidence="2">
    <location>
        <position position="366"/>
    </location>
    <ligand>
        <name>Mn(2+)</name>
        <dbReference type="ChEBI" id="CHEBI:29035"/>
        <label>2</label>
    </ligand>
</feature>
<dbReference type="InterPro" id="IPR002933">
    <property type="entry name" value="Peptidase_M20"/>
</dbReference>
<evidence type="ECO:0000256" key="2">
    <source>
        <dbReference type="PIRSR" id="PIRSR005962-1"/>
    </source>
</evidence>
<organism evidence="4 5">
    <name type="scientific">Haoranjiania flava</name>
    <dbReference type="NCBI Taxonomy" id="1856322"/>
    <lineage>
        <taxon>Bacteria</taxon>
        <taxon>Pseudomonadati</taxon>
        <taxon>Bacteroidota</taxon>
        <taxon>Chitinophagia</taxon>
        <taxon>Chitinophagales</taxon>
        <taxon>Chitinophagaceae</taxon>
        <taxon>Haoranjiania</taxon>
    </lineage>
</organism>
<name>A0AAE3LMW9_9BACT</name>
<dbReference type="NCBIfam" id="TIGR01891">
    <property type="entry name" value="amidohydrolases"/>
    <property type="match status" value="1"/>
</dbReference>
<proteinExistence type="predicted"/>
<dbReference type="Gene3D" id="3.40.630.10">
    <property type="entry name" value="Zn peptidases"/>
    <property type="match status" value="1"/>
</dbReference>
<dbReference type="PIRSF" id="PIRSF005962">
    <property type="entry name" value="Pept_M20D_amidohydro"/>
    <property type="match status" value="1"/>
</dbReference>
<keyword evidence="2" id="KW-0464">Manganese</keyword>
<comment type="caution">
    <text evidence="4">The sequence shown here is derived from an EMBL/GenBank/DDBJ whole genome shotgun (WGS) entry which is preliminary data.</text>
</comment>
<accession>A0AAE3LMW9</accession>
<dbReference type="SUPFAM" id="SSF55031">
    <property type="entry name" value="Bacterial exopeptidase dimerisation domain"/>
    <property type="match status" value="1"/>
</dbReference>
<dbReference type="GO" id="GO:0019877">
    <property type="term" value="P:diaminopimelate biosynthetic process"/>
    <property type="evidence" value="ECO:0007669"/>
    <property type="project" value="UniProtKB-ARBA"/>
</dbReference>
<keyword evidence="2" id="KW-0479">Metal-binding</keyword>
<dbReference type="PANTHER" id="PTHR11014:SF63">
    <property type="entry name" value="METALLOPEPTIDASE, PUTATIVE (AFU_ORTHOLOGUE AFUA_6G09600)-RELATED"/>
    <property type="match status" value="1"/>
</dbReference>
<keyword evidence="1" id="KW-0378">Hydrolase</keyword>